<dbReference type="EMBL" id="CAJNBK010000006">
    <property type="protein sequence ID" value="CAE6749336.1"/>
    <property type="molecule type" value="Genomic_DNA"/>
</dbReference>
<dbReference type="RefSeq" id="WP_211611888.1">
    <property type="nucleotide sequence ID" value="NZ_CAJNBK010000006.1"/>
</dbReference>
<organism evidence="1 2">
    <name type="scientific">Paraburkholderia haematera</name>
    <dbReference type="NCBI Taxonomy" id="2793077"/>
    <lineage>
        <taxon>Bacteria</taxon>
        <taxon>Pseudomonadati</taxon>
        <taxon>Pseudomonadota</taxon>
        <taxon>Betaproteobacteria</taxon>
        <taxon>Burkholderiales</taxon>
        <taxon>Burkholderiaceae</taxon>
        <taxon>Paraburkholderia</taxon>
    </lineage>
</organism>
<name>A0ABN7LL56_9BURK</name>
<sequence>MDILDLARKSGMTVVLDAKIGRQEYRTVYGSVAALERFAELLAASMHEELVEQD</sequence>
<evidence type="ECO:0000313" key="1">
    <source>
        <dbReference type="EMBL" id="CAE6749336.1"/>
    </source>
</evidence>
<comment type="caution">
    <text evidence="1">The sequence shown here is derived from an EMBL/GenBank/DDBJ whole genome shotgun (WGS) entry which is preliminary data.</text>
</comment>
<proteinExistence type="predicted"/>
<protein>
    <submittedName>
        <fullName evidence="1">Uncharacterized protein</fullName>
    </submittedName>
</protein>
<accession>A0ABN7LL56</accession>
<reference evidence="1 2" key="1">
    <citation type="submission" date="2021-02" db="EMBL/GenBank/DDBJ databases">
        <authorList>
            <person name="Vanwijnsberghe S."/>
        </authorList>
    </citation>
    <scope>NUCLEOTIDE SEQUENCE [LARGE SCALE GENOMIC DNA]</scope>
    <source>
        <strain evidence="1 2">LMG 31837</strain>
    </source>
</reference>
<keyword evidence="2" id="KW-1185">Reference proteome</keyword>
<evidence type="ECO:0000313" key="2">
    <source>
        <dbReference type="Proteomes" id="UP000672526"/>
    </source>
</evidence>
<dbReference type="Proteomes" id="UP000672526">
    <property type="component" value="Unassembled WGS sequence"/>
</dbReference>
<gene>
    <name evidence="1" type="ORF">R69888_02897</name>
</gene>